<sequence>MEEEGTDLPTAFGDETPSATVVTENFDAVPIQIAGVGQSITTPTMIISLVSGTGEIRIRDEADRPPEMMGKKLLIGAPERTTQLVQFDLKDPCSSVKFWHFGVNDRERASVNFYAANGEALGQCKFVHTSSRSSLGSIEFSGSGIARIDIEIHDLAYVDSFSFTLLEQAAPRGHPEAEITHENVGSASPVASQREP</sequence>
<accession>A0ABS9QPL5</accession>
<dbReference type="Proteomes" id="UP001201701">
    <property type="component" value="Unassembled WGS sequence"/>
</dbReference>
<dbReference type="RefSeq" id="WP_239370135.1">
    <property type="nucleotide sequence ID" value="NZ_JAKREW010000048.1"/>
</dbReference>
<dbReference type="EMBL" id="JAKREW010000048">
    <property type="protein sequence ID" value="MCG7508626.1"/>
    <property type="molecule type" value="Genomic_DNA"/>
</dbReference>
<evidence type="ECO:0008006" key="4">
    <source>
        <dbReference type="Google" id="ProtNLM"/>
    </source>
</evidence>
<keyword evidence="3" id="KW-1185">Reference proteome</keyword>
<gene>
    <name evidence="2" type="ORF">L4923_26660</name>
</gene>
<evidence type="ECO:0000313" key="2">
    <source>
        <dbReference type="EMBL" id="MCG7508626.1"/>
    </source>
</evidence>
<protein>
    <recommendedName>
        <fullName evidence="4">FHA domain-containing protein</fullName>
    </recommendedName>
</protein>
<evidence type="ECO:0000313" key="3">
    <source>
        <dbReference type="Proteomes" id="UP001201701"/>
    </source>
</evidence>
<feature type="compositionally biased region" description="Polar residues" evidence="1">
    <location>
        <begin position="183"/>
        <end position="196"/>
    </location>
</feature>
<proteinExistence type="predicted"/>
<evidence type="ECO:0000256" key="1">
    <source>
        <dbReference type="SAM" id="MobiDB-lite"/>
    </source>
</evidence>
<feature type="region of interest" description="Disordered" evidence="1">
    <location>
        <begin position="174"/>
        <end position="196"/>
    </location>
</feature>
<comment type="caution">
    <text evidence="2">The sequence shown here is derived from an EMBL/GenBank/DDBJ whole genome shotgun (WGS) entry which is preliminary data.</text>
</comment>
<organism evidence="2 3">
    <name type="scientific">Mesorhizobium retamae</name>
    <dbReference type="NCBI Taxonomy" id="2912854"/>
    <lineage>
        <taxon>Bacteria</taxon>
        <taxon>Pseudomonadati</taxon>
        <taxon>Pseudomonadota</taxon>
        <taxon>Alphaproteobacteria</taxon>
        <taxon>Hyphomicrobiales</taxon>
        <taxon>Phyllobacteriaceae</taxon>
        <taxon>Mesorhizobium</taxon>
    </lineage>
</organism>
<reference evidence="2 3" key="1">
    <citation type="submission" date="2022-02" db="EMBL/GenBank/DDBJ databases">
        <title>Draft genome sequence of Mezorhizobium retamae strain IRAMC:0171 isolated from Retama raetam nodules.</title>
        <authorList>
            <person name="Bengaied R."/>
            <person name="Sbissi I."/>
            <person name="Huber K."/>
            <person name="Ghodbane F."/>
            <person name="Nouioui I."/>
            <person name="Tarhouni M."/>
            <person name="Gtari M."/>
        </authorList>
    </citation>
    <scope>NUCLEOTIDE SEQUENCE [LARGE SCALE GENOMIC DNA]</scope>
    <source>
        <strain evidence="2 3">IRAMC:0171</strain>
    </source>
</reference>
<name>A0ABS9QPL5_9HYPH</name>